<dbReference type="Pfam" id="PF04717">
    <property type="entry name" value="Phage_base_V"/>
    <property type="match status" value="1"/>
</dbReference>
<dbReference type="InterPro" id="IPR050708">
    <property type="entry name" value="T6SS_VgrG/RHS"/>
</dbReference>
<comment type="subcellular location">
    <subcellularLocation>
        <location evidence="1">Secreted</location>
    </subcellularLocation>
</comment>
<evidence type="ECO:0000259" key="5">
    <source>
        <dbReference type="Pfam" id="PF22178"/>
    </source>
</evidence>
<protein>
    <submittedName>
        <fullName evidence="6">Type VI secretion system tip protein VgrG</fullName>
    </submittedName>
</protein>
<evidence type="ECO:0000256" key="3">
    <source>
        <dbReference type="ARBA" id="ARBA00022525"/>
    </source>
</evidence>
<feature type="domain" description="Gp5/Type VI secretion system Vgr protein OB-fold" evidence="4">
    <location>
        <begin position="383"/>
        <end position="448"/>
    </location>
</feature>
<reference evidence="6 7" key="1">
    <citation type="submission" date="2022-05" db="EMBL/GenBank/DDBJ databases">
        <title>Seasonal and diel survey of microbial diversity of the Tyrrhenian coast.</title>
        <authorList>
            <person name="Gattoni G."/>
            <person name="Corral P."/>
        </authorList>
    </citation>
    <scope>NUCLEOTIDE SEQUENCE [LARGE SCALE GENOMIC DNA]</scope>
    <source>
        <strain evidence="6 7">V10</strain>
    </source>
</reference>
<name>A0ABT0M474_9RHOB</name>
<evidence type="ECO:0000313" key="7">
    <source>
        <dbReference type="Proteomes" id="UP001202550"/>
    </source>
</evidence>
<dbReference type="Proteomes" id="UP001202550">
    <property type="component" value="Unassembled WGS sequence"/>
</dbReference>
<dbReference type="InterPro" id="IPR006531">
    <property type="entry name" value="Gp5/Vgr_OB"/>
</dbReference>
<proteinExistence type="inferred from homology"/>
<dbReference type="SUPFAM" id="SSF69349">
    <property type="entry name" value="Phage fibre proteins"/>
    <property type="match status" value="1"/>
</dbReference>
<dbReference type="Gene3D" id="2.40.50.230">
    <property type="entry name" value="Gp5 N-terminal domain"/>
    <property type="match status" value="1"/>
</dbReference>
<feature type="domain" description="Gp5/Type VI secretion system Vgr C-terminal trimerisation" evidence="5">
    <location>
        <begin position="465"/>
        <end position="564"/>
    </location>
</feature>
<dbReference type="Gene3D" id="3.55.50.10">
    <property type="entry name" value="Baseplate protein-like domains"/>
    <property type="match status" value="1"/>
</dbReference>
<dbReference type="Pfam" id="PF05954">
    <property type="entry name" value="Phage_GPD"/>
    <property type="match status" value="1"/>
</dbReference>
<dbReference type="SUPFAM" id="SSF69279">
    <property type="entry name" value="Phage tail proteins"/>
    <property type="match status" value="2"/>
</dbReference>
<dbReference type="InterPro" id="IPR017847">
    <property type="entry name" value="T6SS_RhsGE_Vgr_subset"/>
</dbReference>
<dbReference type="InterPro" id="IPR054030">
    <property type="entry name" value="Gp5_Vgr_C"/>
</dbReference>
<gene>
    <name evidence="6" type="primary">vgrG</name>
    <name evidence="6" type="ORF">M3N55_10615</name>
</gene>
<organism evidence="6 7">
    <name type="scientific">Roseinatronobacter domitianus</name>
    <dbReference type="NCBI Taxonomy" id="2940293"/>
    <lineage>
        <taxon>Bacteria</taxon>
        <taxon>Pseudomonadati</taxon>
        <taxon>Pseudomonadota</taxon>
        <taxon>Alphaproteobacteria</taxon>
        <taxon>Rhodobacterales</taxon>
        <taxon>Paracoccaceae</taxon>
        <taxon>Roseinatronobacter</taxon>
    </lineage>
</organism>
<keyword evidence="7" id="KW-1185">Reference proteome</keyword>
<accession>A0ABT0M474</accession>
<dbReference type="Pfam" id="PF22178">
    <property type="entry name" value="Gp5_trimer_C"/>
    <property type="match status" value="1"/>
</dbReference>
<dbReference type="InterPro" id="IPR037026">
    <property type="entry name" value="Vgr_OB-fold_dom_sf"/>
</dbReference>
<evidence type="ECO:0000256" key="2">
    <source>
        <dbReference type="ARBA" id="ARBA00005558"/>
    </source>
</evidence>
<dbReference type="PANTHER" id="PTHR32305">
    <property type="match status" value="1"/>
</dbReference>
<comment type="caution">
    <text evidence="6">The sequence shown here is derived from an EMBL/GenBank/DDBJ whole genome shotgun (WGS) entry which is preliminary data.</text>
</comment>
<dbReference type="Gene3D" id="2.30.110.50">
    <property type="match status" value="1"/>
</dbReference>
<dbReference type="PANTHER" id="PTHR32305:SF15">
    <property type="entry name" value="PROTEIN RHSA-RELATED"/>
    <property type="match status" value="1"/>
</dbReference>
<evidence type="ECO:0000259" key="4">
    <source>
        <dbReference type="Pfam" id="PF04717"/>
    </source>
</evidence>
<dbReference type="NCBIfam" id="TIGR03361">
    <property type="entry name" value="VI_Rhs_Vgr"/>
    <property type="match status" value="1"/>
</dbReference>
<comment type="similarity">
    <text evidence="2">Belongs to the VgrG protein family.</text>
</comment>
<sequence length="614" mass="67434">MISQDNRLGKLHAPGTDLALMAFSGHEGINTIGGFEVDCLLPTGQLDADEVLGRNIWVEMQTIDPGHPARMFDGVLCELREMGPVWGGAGYTLVLKPWLWLLGLRVNQRIFHEQTPLQILEAIFADYGFPHDSLLQGSYPVLEYTVQYDETDLAFATRLMAHYGINYCFRHEGGTHRMVLFDEVDSLPEVPGTTRPIRATDRQYRDELEHLHSWRAGRKVTTGRVALTDYNFKAPRSAMLTEQADAAGHAFDDIESYQFPGRYPDQGAGRSLAQLRLNQARAADGRHRAQGDSLGLSAGLRMGLRDHPDTAIDGRSYLITQAQHRYVSEGYRTGDGGTADRDSYQGEFEFLDTERPMVPEAAPAAPRVQGPQTAIVIGEGEIDCDEYGRILVLFHWDRDNAKSMRCRVAQSSAGNGWGSMIVPRVGMEVVVEFIGGDPACPLVTGCVYNAENMPPFDLPGANMVMGMKSNSTPGGDGYNELVFDDTAGKEGVRLHAQYDLTAKVLHDQTWHVLNDRATQIDNNDSLKVKGTRDSSISGHDKLDVGRELTITAAEKITLKVGMSSIVIDGSSITLKSPTVEVKAGMEFKSEAGMMSQHKAGAVYDIKGAVVKINS</sequence>
<evidence type="ECO:0000256" key="1">
    <source>
        <dbReference type="ARBA" id="ARBA00004613"/>
    </source>
</evidence>
<keyword evidence="3" id="KW-0964">Secreted</keyword>
<dbReference type="Gene3D" id="4.10.220.110">
    <property type="match status" value="1"/>
</dbReference>
<dbReference type="EMBL" id="JALZWP010000009">
    <property type="protein sequence ID" value="MCL1629185.1"/>
    <property type="molecule type" value="Genomic_DNA"/>
</dbReference>
<dbReference type="NCBIfam" id="TIGR01646">
    <property type="entry name" value="vgr_GE"/>
    <property type="match status" value="1"/>
</dbReference>
<evidence type="ECO:0000313" key="6">
    <source>
        <dbReference type="EMBL" id="MCL1629185.1"/>
    </source>
</evidence>
<dbReference type="RefSeq" id="WP_249058643.1">
    <property type="nucleotide sequence ID" value="NZ_JALZWP010000009.1"/>
</dbReference>
<dbReference type="SUPFAM" id="SSF69255">
    <property type="entry name" value="gp5 N-terminal domain-like"/>
    <property type="match status" value="1"/>
</dbReference>
<dbReference type="InterPro" id="IPR006533">
    <property type="entry name" value="T6SS_Vgr_RhsGE"/>
</dbReference>